<protein>
    <recommendedName>
        <fullName evidence="2">Tetratricopeptide repeat protein</fullName>
    </recommendedName>
</protein>
<dbReference type="AlphaFoldDB" id="A0A3B0R0E2"/>
<dbReference type="InterPro" id="IPR011990">
    <property type="entry name" value="TPR-like_helical_dom_sf"/>
</dbReference>
<dbReference type="SUPFAM" id="SSF48452">
    <property type="entry name" value="TPR-like"/>
    <property type="match status" value="1"/>
</dbReference>
<proteinExistence type="predicted"/>
<dbReference type="EMBL" id="UOEB01000272">
    <property type="protein sequence ID" value="VAV86002.1"/>
    <property type="molecule type" value="Genomic_DNA"/>
</dbReference>
<sequence>MNDQDYILFEGYISKTLSLEDMAAFENRLENDPEFKQAFITYKDLNNFLEHKFENEVSLNAFKENVHTISDTYFNKENTTVTKTVKLTPWKYAIAASVVVLLGLFVFNNFSNPTYNDFSNYETISLTVRGEQESTIKVAETAFNSANYAEADKAFKKLLELDGNNAELQFYRAIANIELDKFEVADLLLQNLSKGNSAYKNKATWYLALSKLKQKENEACISILKTIPEDAEDYKQAQKLLKKLE</sequence>
<dbReference type="Gene3D" id="1.25.40.10">
    <property type="entry name" value="Tetratricopeptide repeat domain"/>
    <property type="match status" value="1"/>
</dbReference>
<accession>A0A3B0R0E2</accession>
<reference evidence="1" key="1">
    <citation type="submission" date="2018-06" db="EMBL/GenBank/DDBJ databases">
        <authorList>
            <person name="Zhirakovskaya E."/>
        </authorList>
    </citation>
    <scope>NUCLEOTIDE SEQUENCE</scope>
</reference>
<gene>
    <name evidence="1" type="ORF">MNBD_BACTEROID02-650</name>
</gene>
<organism evidence="1">
    <name type="scientific">hydrothermal vent metagenome</name>
    <dbReference type="NCBI Taxonomy" id="652676"/>
    <lineage>
        <taxon>unclassified sequences</taxon>
        <taxon>metagenomes</taxon>
        <taxon>ecological metagenomes</taxon>
    </lineage>
</organism>
<evidence type="ECO:0008006" key="2">
    <source>
        <dbReference type="Google" id="ProtNLM"/>
    </source>
</evidence>
<name>A0A3B0R0E2_9ZZZZ</name>
<evidence type="ECO:0000313" key="1">
    <source>
        <dbReference type="EMBL" id="VAV86002.1"/>
    </source>
</evidence>